<accession>A0A398CBE2</accession>
<keyword evidence="12" id="KW-1185">Reference proteome</keyword>
<dbReference type="PANTHER" id="PTHR13847:SF283">
    <property type="entry name" value="TRNA 5-METHYLAMINOMETHYL-2-THIOURIDINE BIOSYNTHESIS BIFUNCTIONAL PROTEIN MNMC"/>
    <property type="match status" value="1"/>
</dbReference>
<evidence type="ECO:0000313" key="11">
    <source>
        <dbReference type="EMBL" id="RID99031.1"/>
    </source>
</evidence>
<dbReference type="Proteomes" id="UP000266302">
    <property type="component" value="Unassembled WGS sequence"/>
</dbReference>
<keyword evidence="3" id="KW-0285">Flavoprotein</keyword>
<dbReference type="Gene3D" id="3.40.50.150">
    <property type="entry name" value="Vaccinia Virus protein VP39"/>
    <property type="match status" value="1"/>
</dbReference>
<keyword evidence="7" id="KW-0274">FAD</keyword>
<dbReference type="InterPro" id="IPR006076">
    <property type="entry name" value="FAD-dep_OxRdtase"/>
</dbReference>
<gene>
    <name evidence="11" type="ORF">D3F03_00820</name>
</gene>
<dbReference type="SUPFAM" id="SSF51905">
    <property type="entry name" value="FAD/NAD(P)-binding domain"/>
    <property type="match status" value="1"/>
</dbReference>
<proteinExistence type="predicted"/>
<evidence type="ECO:0000256" key="3">
    <source>
        <dbReference type="ARBA" id="ARBA00022630"/>
    </source>
</evidence>
<dbReference type="GO" id="GO:0005737">
    <property type="term" value="C:cytoplasm"/>
    <property type="evidence" value="ECO:0007669"/>
    <property type="project" value="TreeGrafter"/>
</dbReference>
<keyword evidence="4" id="KW-0808">Transferase</keyword>
<keyword evidence="9" id="KW-0511">Multifunctional enzyme</keyword>
<evidence type="ECO:0000256" key="4">
    <source>
        <dbReference type="ARBA" id="ARBA00022679"/>
    </source>
</evidence>
<sequence>MPVTPRTPRPHANDACLLDCSLPTAWAGAAQWRILETHFALGHHFLATWAAWRADPLRPTVLHFIAIAPQPTNLPELVRTVQQNPDLLPLAESLAAQAWGLLPGIHRLGFEAGRVLLTLCVGDAQRLLREEHWRVDTVLASDTTQLQNADGAKALARHCERGAHLVGPAVGVEARAALEQAGFVIASAPAEPAEPGKAALLRAVFQPRWEPRVRTTGFNRAAPIRVARCAVIGCGIAGASVAASLARRGWQVQVLDAGSGPAAGASGLPVGLFAPHLSPDDNVFSRVSRAGARATLEQGARVLQAGADWQPGGVLERRPAGNPGLPAGWAESLGTDWSTTANGEQLRAAGLPENSDACWHQRAGWVRPARLVARLLDAPGIRLHTHSRVSQLHRIQAHGEGLWQLRDAGGALLAEAELVVLAAGPASNALAQSLGLAPLPLDAVRGQLSWGVQKGGMALPPFPVNGKGALVGQVPGPNEQLAWHAGSTFERGRTELPPEPQEQQAAHQVNLANLQQLLPDAARQLAPSFAADAPGLQAWSGVRCTSPDRLPIVGPLAADRLPGLWVSTAMGARGLTRAILCGELLAARLHGEPLPMEERLARAMGTERLEK</sequence>
<evidence type="ECO:0000256" key="5">
    <source>
        <dbReference type="ARBA" id="ARBA00022691"/>
    </source>
</evidence>
<keyword evidence="1" id="KW-0963">Cytoplasm</keyword>
<dbReference type="PANTHER" id="PTHR13847">
    <property type="entry name" value="SARCOSINE DEHYDROGENASE-RELATED"/>
    <property type="match status" value="1"/>
</dbReference>
<comment type="caution">
    <text evidence="11">The sequence shown here is derived from an EMBL/GenBank/DDBJ whole genome shotgun (WGS) entry which is preliminary data.</text>
</comment>
<dbReference type="RefSeq" id="WP_119107482.1">
    <property type="nucleotide sequence ID" value="NZ_QXJC01000001.1"/>
</dbReference>
<reference evidence="11 12" key="1">
    <citation type="submission" date="2018-09" db="EMBL/GenBank/DDBJ databases">
        <title>Draft genome of Simplicispira sp. NY-02.</title>
        <authorList>
            <person name="Im W.T."/>
        </authorList>
    </citation>
    <scope>NUCLEOTIDE SEQUENCE [LARGE SCALE GENOMIC DNA]</scope>
    <source>
        <strain evidence="11 12">NY-02</strain>
    </source>
</reference>
<dbReference type="EMBL" id="QXJC01000001">
    <property type="protein sequence ID" value="RID99031.1"/>
    <property type="molecule type" value="Genomic_DNA"/>
</dbReference>
<dbReference type="Gene3D" id="3.30.9.10">
    <property type="entry name" value="D-Amino Acid Oxidase, subunit A, domain 2"/>
    <property type="match status" value="1"/>
</dbReference>
<keyword evidence="2" id="KW-0489">Methyltransferase</keyword>
<evidence type="ECO:0000313" key="12">
    <source>
        <dbReference type="Proteomes" id="UP000266302"/>
    </source>
</evidence>
<keyword evidence="8" id="KW-0560">Oxidoreductase</keyword>
<dbReference type="GO" id="GO:0016645">
    <property type="term" value="F:oxidoreductase activity, acting on the CH-NH group of donors"/>
    <property type="evidence" value="ECO:0007669"/>
    <property type="project" value="InterPro"/>
</dbReference>
<protein>
    <submittedName>
        <fullName evidence="11">FAD-dependent oxidoreductase</fullName>
    </submittedName>
</protein>
<organism evidence="11 12">
    <name type="scientific">Simplicispira hankyongi</name>
    <dbReference type="NCBI Taxonomy" id="2315688"/>
    <lineage>
        <taxon>Bacteria</taxon>
        <taxon>Pseudomonadati</taxon>
        <taxon>Pseudomonadota</taxon>
        <taxon>Betaproteobacteria</taxon>
        <taxon>Burkholderiales</taxon>
        <taxon>Comamonadaceae</taxon>
        <taxon>Simplicispira</taxon>
    </lineage>
</organism>
<evidence type="ECO:0000256" key="8">
    <source>
        <dbReference type="ARBA" id="ARBA00023002"/>
    </source>
</evidence>
<dbReference type="InterPro" id="IPR029063">
    <property type="entry name" value="SAM-dependent_MTases_sf"/>
</dbReference>
<evidence type="ECO:0000256" key="2">
    <source>
        <dbReference type="ARBA" id="ARBA00022603"/>
    </source>
</evidence>
<evidence type="ECO:0000256" key="6">
    <source>
        <dbReference type="ARBA" id="ARBA00022694"/>
    </source>
</evidence>
<dbReference type="OrthoDB" id="9786494at2"/>
<dbReference type="GO" id="GO:0032259">
    <property type="term" value="P:methylation"/>
    <property type="evidence" value="ECO:0007669"/>
    <property type="project" value="UniProtKB-KW"/>
</dbReference>
<dbReference type="Pfam" id="PF01266">
    <property type="entry name" value="DAO"/>
    <property type="match status" value="1"/>
</dbReference>
<feature type="domain" description="FAD dependent oxidoreductase" evidence="10">
    <location>
        <begin position="229"/>
        <end position="588"/>
    </location>
</feature>
<evidence type="ECO:0000256" key="9">
    <source>
        <dbReference type="ARBA" id="ARBA00023268"/>
    </source>
</evidence>
<dbReference type="GO" id="GO:0008168">
    <property type="term" value="F:methyltransferase activity"/>
    <property type="evidence" value="ECO:0007669"/>
    <property type="project" value="UniProtKB-KW"/>
</dbReference>
<dbReference type="GO" id="GO:0008033">
    <property type="term" value="P:tRNA processing"/>
    <property type="evidence" value="ECO:0007669"/>
    <property type="project" value="UniProtKB-KW"/>
</dbReference>
<evidence type="ECO:0000259" key="10">
    <source>
        <dbReference type="Pfam" id="PF01266"/>
    </source>
</evidence>
<keyword evidence="5" id="KW-0949">S-adenosyl-L-methionine</keyword>
<name>A0A398CBE2_9BURK</name>
<evidence type="ECO:0000256" key="7">
    <source>
        <dbReference type="ARBA" id="ARBA00022827"/>
    </source>
</evidence>
<dbReference type="Gene3D" id="3.50.50.60">
    <property type="entry name" value="FAD/NAD(P)-binding domain"/>
    <property type="match status" value="1"/>
</dbReference>
<dbReference type="AlphaFoldDB" id="A0A398CBE2"/>
<evidence type="ECO:0000256" key="1">
    <source>
        <dbReference type="ARBA" id="ARBA00022490"/>
    </source>
</evidence>
<dbReference type="InterPro" id="IPR036188">
    <property type="entry name" value="FAD/NAD-bd_sf"/>
</dbReference>
<keyword evidence="6" id="KW-0819">tRNA processing</keyword>
<dbReference type="NCBIfam" id="TIGR03197">
    <property type="entry name" value="MnmC_Cterm"/>
    <property type="match status" value="1"/>
</dbReference>
<dbReference type="InterPro" id="IPR017610">
    <property type="entry name" value="tRNA_S-uridine_synth_MnmC_C"/>
</dbReference>